<evidence type="ECO:0000256" key="1">
    <source>
        <dbReference type="SAM" id="Phobius"/>
    </source>
</evidence>
<accession>A0ABU4G2W4</accession>
<organism evidence="2 3">
    <name type="scientific">Sporosarcina aquimarina</name>
    <dbReference type="NCBI Taxonomy" id="114975"/>
    <lineage>
        <taxon>Bacteria</taxon>
        <taxon>Bacillati</taxon>
        <taxon>Bacillota</taxon>
        <taxon>Bacilli</taxon>
        <taxon>Bacillales</taxon>
        <taxon>Caryophanaceae</taxon>
        <taxon>Sporosarcina</taxon>
    </lineage>
</organism>
<dbReference type="RefSeq" id="WP_317936266.1">
    <property type="nucleotide sequence ID" value="NZ_JAUBDH010000007.1"/>
</dbReference>
<keyword evidence="1" id="KW-1133">Transmembrane helix</keyword>
<name>A0ABU4G2W4_9BACL</name>
<feature type="transmembrane region" description="Helical" evidence="1">
    <location>
        <begin position="66"/>
        <end position="83"/>
    </location>
</feature>
<dbReference type="Proteomes" id="UP001280629">
    <property type="component" value="Unassembled WGS sequence"/>
</dbReference>
<keyword evidence="1" id="KW-0812">Transmembrane</keyword>
<feature type="transmembrane region" description="Helical" evidence="1">
    <location>
        <begin position="36"/>
        <end position="60"/>
    </location>
</feature>
<keyword evidence="3" id="KW-1185">Reference proteome</keyword>
<evidence type="ECO:0008006" key="4">
    <source>
        <dbReference type="Google" id="ProtNLM"/>
    </source>
</evidence>
<comment type="caution">
    <text evidence="2">The sequence shown here is derived from an EMBL/GenBank/DDBJ whole genome shotgun (WGS) entry which is preliminary data.</text>
</comment>
<gene>
    <name evidence="2" type="ORF">QT716_11705</name>
</gene>
<evidence type="ECO:0000313" key="2">
    <source>
        <dbReference type="EMBL" id="MDW0110702.1"/>
    </source>
</evidence>
<dbReference type="EMBL" id="JAUBDH010000007">
    <property type="protein sequence ID" value="MDW0110702.1"/>
    <property type="molecule type" value="Genomic_DNA"/>
</dbReference>
<reference evidence="2 3" key="1">
    <citation type="submission" date="2023-06" db="EMBL/GenBank/DDBJ databases">
        <title>Sporosarcina sp. nov., isolated from Korean traditional fermented seafood 'Jeotgal'.</title>
        <authorList>
            <person name="Yang A.-I."/>
            <person name="Shin N.-R."/>
        </authorList>
    </citation>
    <scope>NUCLEOTIDE SEQUENCE [LARGE SCALE GENOMIC DNA]</scope>
    <source>
        <strain evidence="2 3">KCTC3840</strain>
    </source>
</reference>
<proteinExistence type="predicted"/>
<evidence type="ECO:0000313" key="3">
    <source>
        <dbReference type="Proteomes" id="UP001280629"/>
    </source>
</evidence>
<keyword evidence="1" id="KW-0472">Membrane</keyword>
<protein>
    <recommendedName>
        <fullName evidence="4">YtpI-like protein</fullName>
    </recommendedName>
</protein>
<sequence>MGLTYFLVLMVSAIILTTLLMWIGEKVISITFQQKISPILKIVASLVFATVILTALFYALEKPTGMYMILLSAAIIGYNRYWFGHFSVGKTK</sequence>
<feature type="transmembrane region" description="Helical" evidence="1">
    <location>
        <begin position="6"/>
        <end position="24"/>
    </location>
</feature>